<organism evidence="2 3">
    <name type="scientific">Petrolisthes manimaculis</name>
    <dbReference type="NCBI Taxonomy" id="1843537"/>
    <lineage>
        <taxon>Eukaryota</taxon>
        <taxon>Metazoa</taxon>
        <taxon>Ecdysozoa</taxon>
        <taxon>Arthropoda</taxon>
        <taxon>Crustacea</taxon>
        <taxon>Multicrustacea</taxon>
        <taxon>Malacostraca</taxon>
        <taxon>Eumalacostraca</taxon>
        <taxon>Eucarida</taxon>
        <taxon>Decapoda</taxon>
        <taxon>Pleocyemata</taxon>
        <taxon>Anomura</taxon>
        <taxon>Galatheoidea</taxon>
        <taxon>Porcellanidae</taxon>
        <taxon>Petrolisthes</taxon>
    </lineage>
</organism>
<evidence type="ECO:0000313" key="2">
    <source>
        <dbReference type="EMBL" id="KAK4316614.1"/>
    </source>
</evidence>
<dbReference type="Proteomes" id="UP001292094">
    <property type="component" value="Unassembled WGS sequence"/>
</dbReference>
<reference evidence="2" key="1">
    <citation type="submission" date="2023-11" db="EMBL/GenBank/DDBJ databases">
        <title>Genome assemblies of two species of porcelain crab, Petrolisthes cinctipes and Petrolisthes manimaculis (Anomura: Porcellanidae).</title>
        <authorList>
            <person name="Angst P."/>
        </authorList>
    </citation>
    <scope>NUCLEOTIDE SEQUENCE</scope>
    <source>
        <strain evidence="2">PB745_02</strain>
        <tissue evidence="2">Gill</tissue>
    </source>
</reference>
<evidence type="ECO:0000313" key="1">
    <source>
        <dbReference type="EMBL" id="KAK4289718.1"/>
    </source>
</evidence>
<evidence type="ECO:0000313" key="3">
    <source>
        <dbReference type="Proteomes" id="UP001292094"/>
    </source>
</evidence>
<dbReference type="AlphaFoldDB" id="A0AAE1PY68"/>
<dbReference type="EMBL" id="JAWZYT010001006">
    <property type="protein sequence ID" value="KAK4316614.1"/>
    <property type="molecule type" value="Genomic_DNA"/>
</dbReference>
<keyword evidence="3" id="KW-1185">Reference proteome</keyword>
<sequence>MTPSHTPAHVHPHGRFLRLRQFHDEVEAVATHLLGMVSWESYEFLICLLSEVGVSWIPSILFPFSVIRLRASGLDGAGITLAPLPLPATPP</sequence>
<protein>
    <submittedName>
        <fullName evidence="2">Uncharacterized protein</fullName>
    </submittedName>
</protein>
<comment type="caution">
    <text evidence="2">The sequence shown here is derived from an EMBL/GenBank/DDBJ whole genome shotgun (WGS) entry which is preliminary data.</text>
</comment>
<name>A0AAE1PY68_9EUCA</name>
<proteinExistence type="predicted"/>
<dbReference type="EMBL" id="JAWZYT010005746">
    <property type="protein sequence ID" value="KAK4289718.1"/>
    <property type="molecule type" value="Genomic_DNA"/>
</dbReference>
<accession>A0AAE1PY68</accession>
<gene>
    <name evidence="2" type="ORF">Pmani_012254</name>
    <name evidence="1" type="ORF">Pmani_037330</name>
</gene>